<comment type="function">
    <text evidence="1">Catalyzes both the ATP-dependent activation of exogenously supplied lipoate to lipoyl-AMP and the transfer of the activated lipoyl onto the lipoyl domains of lipoate-dependent enzymes.</text>
</comment>
<proteinExistence type="inferred from homology"/>
<dbReference type="InterPro" id="IPR004562">
    <property type="entry name" value="LipoylTrfase_LipoateP_Ligase"/>
</dbReference>
<dbReference type="Gene3D" id="3.30.930.10">
    <property type="entry name" value="Bira Bifunctional Protein, Domain 2"/>
    <property type="match status" value="1"/>
</dbReference>
<feature type="domain" description="BPL/LPL catalytic" evidence="5">
    <location>
        <begin position="64"/>
        <end position="256"/>
    </location>
</feature>
<dbReference type="PROSITE" id="PS51733">
    <property type="entry name" value="BPL_LPL_CATALYTIC"/>
    <property type="match status" value="1"/>
</dbReference>
<evidence type="ECO:0000256" key="4">
    <source>
        <dbReference type="ARBA" id="ARBA00015925"/>
    </source>
</evidence>
<keyword evidence="6" id="KW-0808">Transferase</keyword>
<dbReference type="UniPathway" id="UPA00537">
    <property type="reaction ID" value="UER00595"/>
</dbReference>
<name>A0A2J6QUW1_HYAVF</name>
<dbReference type="GO" id="GO:0009249">
    <property type="term" value="P:protein lipoylation"/>
    <property type="evidence" value="ECO:0007669"/>
    <property type="project" value="InterPro"/>
</dbReference>
<dbReference type="PANTHER" id="PTHR12561">
    <property type="entry name" value="LIPOATE-PROTEIN LIGASE"/>
    <property type="match status" value="1"/>
</dbReference>
<comment type="similarity">
    <text evidence="3">Belongs to the LplA family.</text>
</comment>
<accession>A0A2J6QUW1</accession>
<evidence type="ECO:0000256" key="1">
    <source>
        <dbReference type="ARBA" id="ARBA00003253"/>
    </source>
</evidence>
<evidence type="ECO:0000256" key="3">
    <source>
        <dbReference type="ARBA" id="ARBA00008242"/>
    </source>
</evidence>
<dbReference type="InterPro" id="IPR045864">
    <property type="entry name" value="aa-tRNA-synth_II/BPL/LPL"/>
</dbReference>
<dbReference type="CDD" id="cd16443">
    <property type="entry name" value="LplA"/>
    <property type="match status" value="1"/>
</dbReference>
<evidence type="ECO:0000313" key="7">
    <source>
        <dbReference type="Proteomes" id="UP000235786"/>
    </source>
</evidence>
<dbReference type="STRING" id="1149755.A0A2J6QUW1"/>
<evidence type="ECO:0000259" key="5">
    <source>
        <dbReference type="PROSITE" id="PS51733"/>
    </source>
</evidence>
<organism evidence="6 7">
    <name type="scientific">Hyaloscypha variabilis (strain UAMH 11265 / GT02V1 / F)</name>
    <name type="common">Meliniomyces variabilis</name>
    <dbReference type="NCBI Taxonomy" id="1149755"/>
    <lineage>
        <taxon>Eukaryota</taxon>
        <taxon>Fungi</taxon>
        <taxon>Dikarya</taxon>
        <taxon>Ascomycota</taxon>
        <taxon>Pezizomycotina</taxon>
        <taxon>Leotiomycetes</taxon>
        <taxon>Helotiales</taxon>
        <taxon>Hyaloscyphaceae</taxon>
        <taxon>Hyaloscypha</taxon>
        <taxon>Hyaloscypha variabilis</taxon>
    </lineage>
</organism>
<gene>
    <name evidence="6" type="ORF">L207DRAFT_520441</name>
</gene>
<keyword evidence="7" id="KW-1185">Reference proteome</keyword>
<dbReference type="Proteomes" id="UP000235786">
    <property type="component" value="Unassembled WGS sequence"/>
</dbReference>
<evidence type="ECO:0000256" key="2">
    <source>
        <dbReference type="ARBA" id="ARBA00005085"/>
    </source>
</evidence>
<reference evidence="6" key="1">
    <citation type="submission" date="2016-04" db="EMBL/GenBank/DDBJ databases">
        <title>A degradative enzymes factory behind the ericoid mycorrhizal symbiosis.</title>
        <authorList>
            <consortium name="DOE Joint Genome Institute"/>
            <person name="Martino E."/>
            <person name="Morin E."/>
            <person name="Grelet G."/>
            <person name="Kuo A."/>
            <person name="Kohler A."/>
            <person name="Daghino S."/>
            <person name="Barry K."/>
            <person name="Choi C."/>
            <person name="Cichocki N."/>
            <person name="Clum A."/>
            <person name="Copeland A."/>
            <person name="Hainaut M."/>
            <person name="Haridas S."/>
            <person name="Labutti K."/>
            <person name="Lindquist E."/>
            <person name="Lipzen A."/>
            <person name="Khouja H.-R."/>
            <person name="Murat C."/>
            <person name="Ohm R."/>
            <person name="Olson A."/>
            <person name="Spatafora J."/>
            <person name="Veneault-Fourrey C."/>
            <person name="Henrissat B."/>
            <person name="Grigoriev I."/>
            <person name="Martin F."/>
            <person name="Perotto S."/>
        </authorList>
    </citation>
    <scope>NUCLEOTIDE SEQUENCE [LARGE SCALE GENOMIC DNA]</scope>
    <source>
        <strain evidence="6">F</strain>
    </source>
</reference>
<dbReference type="NCBIfam" id="TIGR00545">
    <property type="entry name" value="lipoyltrans"/>
    <property type="match status" value="1"/>
</dbReference>
<evidence type="ECO:0000313" key="6">
    <source>
        <dbReference type="EMBL" id="PMD30042.1"/>
    </source>
</evidence>
<dbReference type="GO" id="GO:0017118">
    <property type="term" value="F:lipoyltransferase activity"/>
    <property type="evidence" value="ECO:0007669"/>
    <property type="project" value="TreeGrafter"/>
</dbReference>
<dbReference type="OrthoDB" id="201621at2759"/>
<dbReference type="SUPFAM" id="SSF55681">
    <property type="entry name" value="Class II aaRS and biotin synthetases"/>
    <property type="match status" value="1"/>
</dbReference>
<dbReference type="PANTHER" id="PTHR12561:SF3">
    <property type="entry name" value="LIPOYLTRANSFERASE 1, MITOCHONDRIAL"/>
    <property type="match status" value="1"/>
</dbReference>
<dbReference type="GO" id="GO:0016874">
    <property type="term" value="F:ligase activity"/>
    <property type="evidence" value="ECO:0007669"/>
    <property type="project" value="UniProtKB-KW"/>
</dbReference>
<protein>
    <recommendedName>
        <fullName evidence="4">Putative lipoate-protein ligase A</fullName>
    </recommendedName>
</protein>
<keyword evidence="6" id="KW-0436">Ligase</keyword>
<dbReference type="EMBL" id="KZ613969">
    <property type="protein sequence ID" value="PMD30042.1"/>
    <property type="molecule type" value="Genomic_DNA"/>
</dbReference>
<dbReference type="Pfam" id="PF21948">
    <property type="entry name" value="LplA-B_cat"/>
    <property type="match status" value="1"/>
</dbReference>
<sequence>MAPSRGLLFRLRPSIQSIKSQCRRYSQFVAAATDPTLKARVFISQTTNPYLNLSIEHYLLQKTPADSTVLFLYANSPCVVIGRNQNPWIEVNLGVLRNEKLDVKLVRRRSGGGTVFHDEGNVNYSVICPTSAFNRDKHAEMVVRALKSLGAEKARVNERHDIVMDKGDKEGILKPFKVSGSAYKLTRLRSLHHGTCLLSSPNLQSISKYLRAPAKPFIKARGVDSVSSPITNVGVEISKFREAVASEFRSMYGIRPEASDSFLLVDEKAREVPEIAQGLDELLSDDWIYGQTPQFTFSTENTTTTADEPLTSAWPTILRECEIGFTAKHGRLTEVSVDFKGRVDEPSKLTLRKKLSYISSGPVEMKQMKSPLINRELHKINDWEEVLPPFSGTDGEPDVDASPGKTMNRLFGVGNYEPSVYVG</sequence>
<comment type="pathway">
    <text evidence="2">Protein modification; protein lipoylation via exogenous pathway; protein N(6)-(lipoyl)lysine from lipoate: step 2/2.</text>
</comment>
<dbReference type="AlphaFoldDB" id="A0A2J6QUW1"/>
<dbReference type="GO" id="GO:0005739">
    <property type="term" value="C:mitochondrion"/>
    <property type="evidence" value="ECO:0007669"/>
    <property type="project" value="TreeGrafter"/>
</dbReference>
<dbReference type="InterPro" id="IPR004143">
    <property type="entry name" value="BPL_LPL_catalytic"/>
</dbReference>